<dbReference type="AlphaFoldDB" id="A0A7W9BH09"/>
<accession>A0A7W9BH09</accession>
<reference evidence="1 2" key="1">
    <citation type="submission" date="2020-08" db="EMBL/GenBank/DDBJ databases">
        <title>Genomic Encyclopedia of Type Strains, Phase IV (KMG-IV): sequencing the most valuable type-strain genomes for metagenomic binning, comparative biology and taxonomic classification.</title>
        <authorList>
            <person name="Goeker M."/>
        </authorList>
    </citation>
    <scope>NUCLEOTIDE SEQUENCE [LARGE SCALE GENOMIC DNA]</scope>
    <source>
        <strain evidence="1 2">DSM 100044</strain>
    </source>
</reference>
<evidence type="ECO:0000313" key="2">
    <source>
        <dbReference type="Proteomes" id="UP000546200"/>
    </source>
</evidence>
<keyword evidence="2" id="KW-1185">Reference proteome</keyword>
<name>A0A7W9BH09_9SPHN</name>
<protein>
    <submittedName>
        <fullName evidence="1">Uncharacterized protein</fullName>
    </submittedName>
</protein>
<gene>
    <name evidence="1" type="ORF">FHS94_003935</name>
</gene>
<dbReference type="Proteomes" id="UP000546200">
    <property type="component" value="Unassembled WGS sequence"/>
</dbReference>
<comment type="caution">
    <text evidence="1">The sequence shown here is derived from an EMBL/GenBank/DDBJ whole genome shotgun (WGS) entry which is preliminary data.</text>
</comment>
<proteinExistence type="predicted"/>
<organism evidence="1 2">
    <name type="scientific">Sphingomonas aerophila</name>
    <dbReference type="NCBI Taxonomy" id="1344948"/>
    <lineage>
        <taxon>Bacteria</taxon>
        <taxon>Pseudomonadati</taxon>
        <taxon>Pseudomonadota</taxon>
        <taxon>Alphaproteobacteria</taxon>
        <taxon>Sphingomonadales</taxon>
        <taxon>Sphingomonadaceae</taxon>
        <taxon>Sphingomonas</taxon>
    </lineage>
</organism>
<sequence length="99" mass="10491">MLSSFALRMRIESVCTTSRLSVHKREAVGPRKELARTVTLEAGLSNSQSSPGYLEARNIVPDQGCAKLGQSEPAGILSPCELSHGGVIHSWIPTCSAVG</sequence>
<evidence type="ECO:0000313" key="1">
    <source>
        <dbReference type="EMBL" id="MBB5717061.1"/>
    </source>
</evidence>
<dbReference type="EMBL" id="JACIJK010000023">
    <property type="protein sequence ID" value="MBB5717061.1"/>
    <property type="molecule type" value="Genomic_DNA"/>
</dbReference>